<name>A0A183GFX0_HELPZ</name>
<protein>
    <submittedName>
        <fullName evidence="4">Cse1 domain-containing protein</fullName>
    </submittedName>
</protein>
<evidence type="ECO:0000313" key="3">
    <source>
        <dbReference type="Proteomes" id="UP000050761"/>
    </source>
</evidence>
<dbReference type="EMBL" id="UZAH01032903">
    <property type="protein sequence ID" value="VDP24557.1"/>
    <property type="molecule type" value="Genomic_DNA"/>
</dbReference>
<organism evidence="3 4">
    <name type="scientific">Heligmosomoides polygyrus</name>
    <name type="common">Parasitic roundworm</name>
    <dbReference type="NCBI Taxonomy" id="6339"/>
    <lineage>
        <taxon>Eukaryota</taxon>
        <taxon>Metazoa</taxon>
        <taxon>Ecdysozoa</taxon>
        <taxon>Nematoda</taxon>
        <taxon>Chromadorea</taxon>
        <taxon>Rhabditida</taxon>
        <taxon>Rhabditina</taxon>
        <taxon>Rhabditomorpha</taxon>
        <taxon>Strongyloidea</taxon>
        <taxon>Heligmosomidae</taxon>
        <taxon>Heligmosomoides</taxon>
    </lineage>
</organism>
<reference evidence="4" key="2">
    <citation type="submission" date="2019-09" db="UniProtKB">
        <authorList>
            <consortium name="WormBaseParasite"/>
        </authorList>
    </citation>
    <scope>IDENTIFICATION</scope>
</reference>
<dbReference type="InterPro" id="IPR016024">
    <property type="entry name" value="ARM-type_fold"/>
</dbReference>
<dbReference type="InterPro" id="IPR055408">
    <property type="entry name" value="HEAT_MROH2B-like"/>
</dbReference>
<dbReference type="OrthoDB" id="1884734at2759"/>
<dbReference type="GO" id="GO:0005737">
    <property type="term" value="C:cytoplasm"/>
    <property type="evidence" value="ECO:0007669"/>
    <property type="project" value="TreeGrafter"/>
</dbReference>
<dbReference type="PANTHER" id="PTHR23120">
    <property type="entry name" value="MAESTRO-RELATED HEAT DOMAIN-CONTAINING"/>
    <property type="match status" value="1"/>
</dbReference>
<evidence type="ECO:0000259" key="1">
    <source>
        <dbReference type="Pfam" id="PF23210"/>
    </source>
</evidence>
<evidence type="ECO:0000313" key="2">
    <source>
        <dbReference type="EMBL" id="VDP24557.1"/>
    </source>
</evidence>
<accession>A0A3P8BBM8</accession>
<dbReference type="Pfam" id="PF23210">
    <property type="entry name" value="HEAT_Maestro_2"/>
    <property type="match status" value="1"/>
</dbReference>
<proteinExistence type="predicted"/>
<reference evidence="2 3" key="1">
    <citation type="submission" date="2018-11" db="EMBL/GenBank/DDBJ databases">
        <authorList>
            <consortium name="Pathogen Informatics"/>
        </authorList>
    </citation>
    <scope>NUCLEOTIDE SEQUENCE [LARGE SCALE GENOMIC DNA]</scope>
</reference>
<dbReference type="AlphaFoldDB" id="A0A183GFX0"/>
<dbReference type="PANTHER" id="PTHR23120:SF0">
    <property type="entry name" value="MAESTRO HEAT-LIKE REPEAT FAMILY MEMBER 1"/>
    <property type="match status" value="1"/>
</dbReference>
<keyword evidence="3" id="KW-1185">Reference proteome</keyword>
<dbReference type="InterPro" id="IPR045206">
    <property type="entry name" value="Maestro_heat-like_prot"/>
</dbReference>
<accession>A0A183GFX0</accession>
<feature type="domain" description="MROH2B-like HEAT-repeats" evidence="1">
    <location>
        <begin position="2"/>
        <end position="293"/>
    </location>
</feature>
<sequence length="365" mass="40849">MLSACMSVVVDGEWRMSLAAVMGKQLDLYKEYPEEKAFLFRCIGTALSKIALKSFVVDHLLLMFKSSQHNLPTERQGCARGVGACAASHTELVLVELENVSKWEHAKKSTGFFGFIKDAMPIRQYTDTEMVLLRATLMLSYGYVVQSCSLDTLTQRLQHTIIPFLRHYFANNKQETVVREAMLETMRLIALAVHPSRLPGDYRFETRNELIGYIKDYVQSETPEMLSSSLRLLAAKATAALVRLEPTLSDDDIWDLGCVLTQYILPMCREKSGLKTIDDDESATIMDATVAQYGNALEAIVEMKPTVGTVTQLLKMLLPFYGKLAEHERSRSVDATVQILRVYLDRAEDITIGVSGKFAAGAKPK</sequence>
<dbReference type="SUPFAM" id="SSF48371">
    <property type="entry name" value="ARM repeat"/>
    <property type="match status" value="1"/>
</dbReference>
<gene>
    <name evidence="2" type="ORF">HPBE_LOCUS21330</name>
</gene>
<dbReference type="WBParaSite" id="HPBE_0002133101-mRNA-1">
    <property type="protein sequence ID" value="HPBE_0002133101-mRNA-1"/>
    <property type="gene ID" value="HPBE_0002133101"/>
</dbReference>
<dbReference type="Proteomes" id="UP000050761">
    <property type="component" value="Unassembled WGS sequence"/>
</dbReference>
<evidence type="ECO:0000313" key="4">
    <source>
        <dbReference type="WBParaSite" id="HPBE_0002133101-mRNA-1"/>
    </source>
</evidence>